<organism evidence="6 7">
    <name type="scientific">Diatrype stigma</name>
    <dbReference type="NCBI Taxonomy" id="117547"/>
    <lineage>
        <taxon>Eukaryota</taxon>
        <taxon>Fungi</taxon>
        <taxon>Dikarya</taxon>
        <taxon>Ascomycota</taxon>
        <taxon>Pezizomycotina</taxon>
        <taxon>Sordariomycetes</taxon>
        <taxon>Xylariomycetidae</taxon>
        <taxon>Xylariales</taxon>
        <taxon>Diatrypaceae</taxon>
        <taxon>Diatrype</taxon>
    </lineage>
</organism>
<keyword evidence="7" id="KW-1185">Reference proteome</keyword>
<dbReference type="PROSITE" id="PS51194">
    <property type="entry name" value="HELICASE_CTER"/>
    <property type="match status" value="1"/>
</dbReference>
<dbReference type="Pfam" id="PF00271">
    <property type="entry name" value="Helicase_C"/>
    <property type="match status" value="1"/>
</dbReference>
<evidence type="ECO:0000313" key="6">
    <source>
        <dbReference type="EMBL" id="KAK7756759.1"/>
    </source>
</evidence>
<comment type="caution">
    <text evidence="6">The sequence shown here is derived from an EMBL/GenBank/DDBJ whole genome shotgun (WGS) entry which is preliminary data.</text>
</comment>
<feature type="domain" description="Helicase C-terminal" evidence="5">
    <location>
        <begin position="882"/>
        <end position="1053"/>
    </location>
</feature>
<keyword evidence="2" id="KW-0378">Hydrolase</keyword>
<dbReference type="GO" id="GO:0000724">
    <property type="term" value="P:double-strand break repair via homologous recombination"/>
    <property type="evidence" value="ECO:0007669"/>
    <property type="project" value="TreeGrafter"/>
</dbReference>
<dbReference type="GO" id="GO:0005737">
    <property type="term" value="C:cytoplasm"/>
    <property type="evidence" value="ECO:0007669"/>
    <property type="project" value="TreeGrafter"/>
</dbReference>
<name>A0AAN9UWC9_9PEZI</name>
<reference evidence="6 7" key="1">
    <citation type="submission" date="2024-02" db="EMBL/GenBank/DDBJ databases">
        <title>De novo assembly and annotation of 12 fungi associated with fruit tree decline syndrome in Ontario, Canada.</title>
        <authorList>
            <person name="Sulman M."/>
            <person name="Ellouze W."/>
            <person name="Ilyukhin E."/>
        </authorList>
    </citation>
    <scope>NUCLEOTIDE SEQUENCE [LARGE SCALE GENOMIC DNA]</scope>
    <source>
        <strain evidence="6 7">M11/M66-122</strain>
    </source>
</reference>
<feature type="region of interest" description="Disordered" evidence="4">
    <location>
        <begin position="116"/>
        <end position="266"/>
    </location>
</feature>
<protein>
    <submittedName>
        <fullName evidence="6">Acetolactate synthase, mitochondrial</fullName>
    </submittedName>
</protein>
<dbReference type="InterPro" id="IPR050628">
    <property type="entry name" value="SNF2_RAD54_helicase_TF"/>
</dbReference>
<sequence>MAEGKLDLDLVIIEVRHNGVAAQKTLNTFLLPDKRNVRSRVSSDYDYQYFRDWLETIGVPQDATLRNEGGTVYDISTSFTFEVALMLIQSRESETFDGPAPSLRIYRLHEVADGNSLAPGNTGESSIQAPKTPSPSRAKDTPPPEITVDSPFSDIYGASPIQDKGKGKEIPDADVPIDSIEDDSMIASPKTPLNNTPSQEGSSEAHDSGRSGRSDAPSVSETFDRRTTLLRDRSDDADDNPETGEEAGDNDGEDNGEDDDPNALLNSPAEDFIAKTAIPEDLWGEACEMFQCPQEIKVLSIPGLRLPVKDWQLLAVFKMLTQYEAREIPGAMLGDEMGLGKTAEALVVIVVHHYIQEAFGKVLAWWQRTAISPIRSRPMHLPNDEQAPDSMCPTQAAVTKVFGIQCPCVKEGHTYKIARSSSRNPNIIIAPPGLIGNWIREFGKWVDTRSTSSPASNMSIYTSHKDMADKRQQYALTDAVIEKTKAPVSSCAHDLEGKPTFRVGEVSGGTRYIIVVSNHGVDSLIRDYSDDTFKWEAPGTGINATPPSAGRATVPASRRSAPKVTAYCLAASWIIMDEVHKYKGSYRGTTVNPTQAFRGVQRITSSTNRPTRPPMLLAISGSIVETGPSCWQGFIRHAFNVAKLKGRADQFSLPEIATLADLDRLQTDWEYIAKNRGDRDDRRTRGQGIRKFSQTALPLLLIARRQADTFRGQPIGDFASVDIQEIECPMIDGEARDNVKVISTDIRTWVREIYNQEHEEWEKGDKQAPEPTLADTQQRVLRKYADDVGPRPTNAFEMVHRSTSYPYVAFLYLQHDLPTVSFRSGSRNTERSAYSAAAIQSYARRITTELKKPGNRQRAVLDILEASPFWEHKDEIQNNSPKVQQVMEYIAEIKDLKRRKARDGPSDKSNTRHMVVFTDTPLSAFLTFMILYSGTRGVDFYYLHAGTDAAERDRICEEMQRDCIPSSNHKVLIGMFSVMADGHHLPRANYCVMMDIPISEAQQKQAAARIARNGQTMPMTIVQLYDSKNLLERLRRTRNQSRAVLANATRTGDWFEWDEILS</sequence>
<dbReference type="AlphaFoldDB" id="A0AAN9UWC9"/>
<dbReference type="Pfam" id="PF00176">
    <property type="entry name" value="SNF2-rel_dom"/>
    <property type="match status" value="1"/>
</dbReference>
<dbReference type="InterPro" id="IPR001650">
    <property type="entry name" value="Helicase_C-like"/>
</dbReference>
<dbReference type="Proteomes" id="UP001320420">
    <property type="component" value="Unassembled WGS sequence"/>
</dbReference>
<keyword evidence="3" id="KW-0067">ATP-binding</keyword>
<feature type="compositionally biased region" description="Basic and acidic residues" evidence="4">
    <location>
        <begin position="203"/>
        <end position="213"/>
    </location>
</feature>
<keyword evidence="1" id="KW-0547">Nucleotide-binding</keyword>
<dbReference type="GO" id="GO:0016787">
    <property type="term" value="F:hydrolase activity"/>
    <property type="evidence" value="ECO:0007669"/>
    <property type="project" value="UniProtKB-KW"/>
</dbReference>
<feature type="compositionally biased region" description="Acidic residues" evidence="4">
    <location>
        <begin position="235"/>
        <end position="261"/>
    </location>
</feature>
<evidence type="ECO:0000259" key="5">
    <source>
        <dbReference type="PROSITE" id="PS51194"/>
    </source>
</evidence>
<evidence type="ECO:0000313" key="7">
    <source>
        <dbReference type="Proteomes" id="UP001320420"/>
    </source>
</evidence>
<evidence type="ECO:0000256" key="2">
    <source>
        <dbReference type="ARBA" id="ARBA00022801"/>
    </source>
</evidence>
<feature type="compositionally biased region" description="Polar residues" evidence="4">
    <location>
        <begin position="118"/>
        <end position="135"/>
    </location>
</feature>
<dbReference type="InterPro" id="IPR027417">
    <property type="entry name" value="P-loop_NTPase"/>
</dbReference>
<dbReference type="GO" id="GO:0005634">
    <property type="term" value="C:nucleus"/>
    <property type="evidence" value="ECO:0007669"/>
    <property type="project" value="TreeGrafter"/>
</dbReference>
<dbReference type="InterPro" id="IPR000330">
    <property type="entry name" value="SNF2_N"/>
</dbReference>
<dbReference type="SMART" id="SM00490">
    <property type="entry name" value="HELICc"/>
    <property type="match status" value="1"/>
</dbReference>
<dbReference type="EMBL" id="JAKJXP020000005">
    <property type="protein sequence ID" value="KAK7756759.1"/>
    <property type="molecule type" value="Genomic_DNA"/>
</dbReference>
<dbReference type="GO" id="GO:0005524">
    <property type="term" value="F:ATP binding"/>
    <property type="evidence" value="ECO:0007669"/>
    <property type="project" value="UniProtKB-KW"/>
</dbReference>
<feature type="compositionally biased region" description="Polar residues" evidence="4">
    <location>
        <begin position="191"/>
        <end position="202"/>
    </location>
</feature>
<gene>
    <name evidence="6" type="primary">ILV2_1</name>
    <name evidence="6" type="ORF">SLS62_001202</name>
</gene>
<accession>A0AAN9UWC9</accession>
<dbReference type="PANTHER" id="PTHR45626">
    <property type="entry name" value="TRANSCRIPTION TERMINATION FACTOR 2-RELATED"/>
    <property type="match status" value="1"/>
</dbReference>
<dbReference type="SUPFAM" id="SSF52540">
    <property type="entry name" value="P-loop containing nucleoside triphosphate hydrolases"/>
    <property type="match status" value="2"/>
</dbReference>
<evidence type="ECO:0000256" key="1">
    <source>
        <dbReference type="ARBA" id="ARBA00022741"/>
    </source>
</evidence>
<dbReference type="Gene3D" id="3.40.50.300">
    <property type="entry name" value="P-loop containing nucleotide triphosphate hydrolases"/>
    <property type="match status" value="2"/>
</dbReference>
<evidence type="ECO:0000256" key="3">
    <source>
        <dbReference type="ARBA" id="ARBA00022840"/>
    </source>
</evidence>
<dbReference type="GO" id="GO:0008094">
    <property type="term" value="F:ATP-dependent activity, acting on DNA"/>
    <property type="evidence" value="ECO:0007669"/>
    <property type="project" value="TreeGrafter"/>
</dbReference>
<evidence type="ECO:0000256" key="4">
    <source>
        <dbReference type="SAM" id="MobiDB-lite"/>
    </source>
</evidence>
<proteinExistence type="predicted"/>
<dbReference type="PANTHER" id="PTHR45626:SF16">
    <property type="entry name" value="ATP-DEPENDENT HELICASE ULS1"/>
    <property type="match status" value="1"/>
</dbReference>
<feature type="compositionally biased region" description="Basic and acidic residues" evidence="4">
    <location>
        <begin position="222"/>
        <end position="234"/>
    </location>
</feature>